<comment type="subcellular location">
    <subcellularLocation>
        <location evidence="9">Cytoplasm</location>
    </subcellularLocation>
    <subcellularLocation>
        <location evidence="9">Secreted</location>
    </subcellularLocation>
    <subcellularLocation>
        <location evidence="9">Cell surface</location>
    </subcellularLocation>
    <text evidence="9">Fractions of enolase are present in both the cytoplasm and on the cell surface.</text>
</comment>
<keyword evidence="5 9" id="KW-0964">Secreted</keyword>
<dbReference type="SFLD" id="SFLDS00001">
    <property type="entry name" value="Enolase"/>
    <property type="match status" value="1"/>
</dbReference>
<keyword evidence="6 9" id="KW-0460">Magnesium</keyword>
<evidence type="ECO:0000256" key="8">
    <source>
        <dbReference type="ARBA" id="ARBA00023239"/>
    </source>
</evidence>
<comment type="function">
    <text evidence="9">Catalyzes the reversible conversion of 2-phosphoglycerate (2-PG) into phosphoenolpyruvate (PEP). It is essential for the degradation of carbohydrates via glycolysis.</text>
</comment>
<evidence type="ECO:0000256" key="2">
    <source>
        <dbReference type="ARBA" id="ARBA00009604"/>
    </source>
</evidence>
<evidence type="ECO:0000256" key="3">
    <source>
        <dbReference type="ARBA" id="ARBA00012058"/>
    </source>
</evidence>
<dbReference type="Pfam" id="PF00113">
    <property type="entry name" value="Enolase_C"/>
    <property type="match status" value="1"/>
</dbReference>
<dbReference type="PIRSF" id="PIRSF001400">
    <property type="entry name" value="Enolase"/>
    <property type="match status" value="1"/>
</dbReference>
<dbReference type="SFLD" id="SFLDG00178">
    <property type="entry name" value="enolase"/>
    <property type="match status" value="1"/>
</dbReference>
<dbReference type="InterPro" id="IPR029017">
    <property type="entry name" value="Enolase-like_N"/>
</dbReference>
<feature type="domain" description="Enolase N-terminal" evidence="11">
    <location>
        <begin position="4"/>
        <end position="134"/>
    </location>
</feature>
<feature type="binding site" evidence="9">
    <location>
        <position position="365"/>
    </location>
    <ligand>
        <name>(2R)-2-phosphoglycerate</name>
        <dbReference type="ChEBI" id="CHEBI:58289"/>
    </ligand>
</feature>
<evidence type="ECO:0000313" key="12">
    <source>
        <dbReference type="EMBL" id="GAA4767950.1"/>
    </source>
</evidence>
<feature type="binding site" evidence="9">
    <location>
        <position position="335"/>
    </location>
    <ligand>
        <name>(2R)-2-phosphoglycerate</name>
        <dbReference type="ChEBI" id="CHEBI:58289"/>
    </ligand>
</feature>
<evidence type="ECO:0000256" key="9">
    <source>
        <dbReference type="HAMAP-Rule" id="MF_00318"/>
    </source>
</evidence>
<name>A0ABP8ZY29_9MICO</name>
<dbReference type="SMART" id="SM01192">
    <property type="entry name" value="Enolase_C"/>
    <property type="match status" value="1"/>
</dbReference>
<dbReference type="InterPro" id="IPR020809">
    <property type="entry name" value="Enolase_CS"/>
</dbReference>
<sequence>MALIEAVGAREILDSRGNPTVEVEVLLDDGIVQRAAVPSGASTGAFEAYELRDGDKGRYAGKGVQKAVDAVIDELGPAIEGLDASEQRVIDQALIEVDGTDNKKRVGANAILGVSLAVAKAAADSADLPLFRYVGGPNAHVLPVPALNVINGGAHADTGVDMQEFFLVPLGAESFAESLRWGTETYHVLKSELKAGGYATGLGDEGGFAPDLPSNRGALDFLMAAIEKAGFTPGTDIAVGLDVASTEFFADGRYHFEGKQLTAEELTSYYEDLLANFPLVTIEDALAEDDWEGWKALTDRIGGKVQLVGDDLFVTNPQRLADGIAKGVANSLLVKVNQIGTLTETLDAVALAQSNGYTAMMSHRSGETEDTTIADLAVAVNCGQIKSGAPARSDRVAKYNQLLRIEEELGAGATFAGRGAFPRFTA</sequence>
<evidence type="ECO:0000256" key="7">
    <source>
        <dbReference type="ARBA" id="ARBA00023152"/>
    </source>
</evidence>
<feature type="binding site" evidence="9">
    <location>
        <position position="386"/>
    </location>
    <ligand>
        <name>(2R)-2-phosphoglycerate</name>
        <dbReference type="ChEBI" id="CHEBI:58289"/>
    </ligand>
</feature>
<comment type="cofactor">
    <cofactor evidence="9">
        <name>Mg(2+)</name>
        <dbReference type="ChEBI" id="CHEBI:18420"/>
    </cofactor>
    <text evidence="9">Binds a second Mg(2+) ion via substrate during catalysis.</text>
</comment>
<evidence type="ECO:0000313" key="13">
    <source>
        <dbReference type="Proteomes" id="UP001501645"/>
    </source>
</evidence>
<accession>A0ABP8ZY29</accession>
<dbReference type="InterPro" id="IPR020811">
    <property type="entry name" value="Enolase_N"/>
</dbReference>
<dbReference type="CDD" id="cd03313">
    <property type="entry name" value="enolase"/>
    <property type="match status" value="1"/>
</dbReference>
<feature type="active site" description="Proton donor" evidence="9">
    <location>
        <position position="205"/>
    </location>
</feature>
<evidence type="ECO:0000259" key="11">
    <source>
        <dbReference type="SMART" id="SM01193"/>
    </source>
</evidence>
<evidence type="ECO:0000259" key="10">
    <source>
        <dbReference type="SMART" id="SM01192"/>
    </source>
</evidence>
<organism evidence="12 13">
    <name type="scientific">Microbacterium gilvum</name>
    <dbReference type="NCBI Taxonomy" id="1336204"/>
    <lineage>
        <taxon>Bacteria</taxon>
        <taxon>Bacillati</taxon>
        <taxon>Actinomycetota</taxon>
        <taxon>Actinomycetes</taxon>
        <taxon>Micrococcales</taxon>
        <taxon>Microbacteriaceae</taxon>
        <taxon>Microbacterium</taxon>
    </lineage>
</organism>
<comment type="caution">
    <text evidence="12">The sequence shown here is derived from an EMBL/GenBank/DDBJ whole genome shotgun (WGS) entry which is preliminary data.</text>
</comment>
<comment type="similarity">
    <text evidence="2 9">Belongs to the enolase family.</text>
</comment>
<dbReference type="InterPro" id="IPR000941">
    <property type="entry name" value="Enolase"/>
</dbReference>
<dbReference type="Gene3D" id="3.30.390.10">
    <property type="entry name" value="Enolase-like, N-terminal domain"/>
    <property type="match status" value="1"/>
</dbReference>
<feature type="binding site" evidence="9">
    <location>
        <position position="163"/>
    </location>
    <ligand>
        <name>(2R)-2-phosphoglycerate</name>
        <dbReference type="ChEBI" id="CHEBI:58289"/>
    </ligand>
</feature>
<evidence type="ECO:0000256" key="6">
    <source>
        <dbReference type="ARBA" id="ARBA00022842"/>
    </source>
</evidence>
<dbReference type="EC" id="4.2.1.11" evidence="3 9"/>
<keyword evidence="7 9" id="KW-0324">Glycolysis</keyword>
<evidence type="ECO:0000256" key="1">
    <source>
        <dbReference type="ARBA" id="ARBA00005031"/>
    </source>
</evidence>
<gene>
    <name evidence="9 12" type="primary">eno</name>
    <name evidence="12" type="ORF">GCM10023351_09270</name>
</gene>
<feature type="active site" description="Proton acceptor" evidence="9">
    <location>
        <position position="335"/>
    </location>
</feature>
<dbReference type="SMART" id="SM01193">
    <property type="entry name" value="Enolase_N"/>
    <property type="match status" value="1"/>
</dbReference>
<protein>
    <recommendedName>
        <fullName evidence="4 9">Enolase</fullName>
        <ecNumber evidence="3 9">4.2.1.11</ecNumber>
    </recommendedName>
    <alternativeName>
        <fullName evidence="9">2-phospho-D-glycerate hydro-lyase</fullName>
    </alternativeName>
    <alternativeName>
        <fullName evidence="9">2-phosphoglycerate dehydratase</fullName>
    </alternativeName>
</protein>
<dbReference type="Pfam" id="PF03952">
    <property type="entry name" value="Enolase_N"/>
    <property type="match status" value="1"/>
</dbReference>
<dbReference type="Proteomes" id="UP001501645">
    <property type="component" value="Unassembled WGS sequence"/>
</dbReference>
<dbReference type="PRINTS" id="PR00148">
    <property type="entry name" value="ENOLASE"/>
</dbReference>
<reference evidence="13" key="1">
    <citation type="journal article" date="2019" name="Int. J. Syst. Evol. Microbiol.">
        <title>The Global Catalogue of Microorganisms (GCM) 10K type strain sequencing project: providing services to taxonomists for standard genome sequencing and annotation.</title>
        <authorList>
            <consortium name="The Broad Institute Genomics Platform"/>
            <consortium name="The Broad Institute Genome Sequencing Center for Infectious Disease"/>
            <person name="Wu L."/>
            <person name="Ma J."/>
        </authorList>
    </citation>
    <scope>NUCLEOTIDE SEQUENCE [LARGE SCALE GENOMIC DNA]</scope>
    <source>
        <strain evidence="13">JCM 18537</strain>
    </source>
</reference>
<feature type="binding site" evidence="9">
    <location>
        <position position="310"/>
    </location>
    <ligand>
        <name>Mg(2+)</name>
        <dbReference type="ChEBI" id="CHEBI:18420"/>
    </ligand>
</feature>
<dbReference type="SUPFAM" id="SSF54826">
    <property type="entry name" value="Enolase N-terminal domain-like"/>
    <property type="match status" value="1"/>
</dbReference>
<dbReference type="NCBIfam" id="TIGR01060">
    <property type="entry name" value="eno"/>
    <property type="match status" value="1"/>
</dbReference>
<dbReference type="Gene3D" id="3.20.20.120">
    <property type="entry name" value="Enolase-like C-terminal domain"/>
    <property type="match status" value="1"/>
</dbReference>
<comment type="catalytic activity">
    <reaction evidence="9">
        <text>(2R)-2-phosphoglycerate = phosphoenolpyruvate + H2O</text>
        <dbReference type="Rhea" id="RHEA:10164"/>
        <dbReference type="ChEBI" id="CHEBI:15377"/>
        <dbReference type="ChEBI" id="CHEBI:58289"/>
        <dbReference type="ChEBI" id="CHEBI:58702"/>
        <dbReference type="EC" id="4.2.1.11"/>
    </reaction>
</comment>
<proteinExistence type="inferred from homology"/>
<dbReference type="HAMAP" id="MF_00318">
    <property type="entry name" value="Enolase"/>
    <property type="match status" value="1"/>
</dbReference>
<feature type="binding site" evidence="9">
    <location>
        <position position="283"/>
    </location>
    <ligand>
        <name>Mg(2+)</name>
        <dbReference type="ChEBI" id="CHEBI:18420"/>
    </ligand>
</feature>
<keyword evidence="9" id="KW-0963">Cytoplasm</keyword>
<dbReference type="InterPro" id="IPR020810">
    <property type="entry name" value="Enolase_C"/>
</dbReference>
<dbReference type="PROSITE" id="PS00164">
    <property type="entry name" value="ENOLASE"/>
    <property type="match status" value="1"/>
</dbReference>
<dbReference type="EMBL" id="BAABKO010000001">
    <property type="protein sequence ID" value="GAA4767950.1"/>
    <property type="molecule type" value="Genomic_DNA"/>
</dbReference>
<keyword evidence="8 9" id="KW-0456">Lyase</keyword>
<dbReference type="SFLD" id="SFLDF00002">
    <property type="entry name" value="enolase"/>
    <property type="match status" value="1"/>
</dbReference>
<feature type="domain" description="Enolase C-terminal TIM barrel" evidence="10">
    <location>
        <begin position="139"/>
        <end position="423"/>
    </location>
</feature>
<keyword evidence="9" id="KW-0479">Metal-binding</keyword>
<dbReference type="PANTHER" id="PTHR11902">
    <property type="entry name" value="ENOLASE"/>
    <property type="match status" value="1"/>
</dbReference>
<dbReference type="PANTHER" id="PTHR11902:SF1">
    <property type="entry name" value="ENOLASE"/>
    <property type="match status" value="1"/>
</dbReference>
<keyword evidence="13" id="KW-1185">Reference proteome</keyword>
<dbReference type="RefSeq" id="WP_345436432.1">
    <property type="nucleotide sequence ID" value="NZ_BAABKO010000001.1"/>
</dbReference>
<comment type="pathway">
    <text evidence="1 9">Carbohydrate degradation; glycolysis; pyruvate from D-glyceraldehyde 3-phosphate: step 4/5.</text>
</comment>
<feature type="binding site" evidence="9">
    <location>
        <position position="242"/>
    </location>
    <ligand>
        <name>Mg(2+)</name>
        <dbReference type="ChEBI" id="CHEBI:18420"/>
    </ligand>
</feature>
<evidence type="ECO:0000256" key="4">
    <source>
        <dbReference type="ARBA" id="ARBA00017068"/>
    </source>
</evidence>
<dbReference type="InterPro" id="IPR036849">
    <property type="entry name" value="Enolase-like_C_sf"/>
</dbReference>
<evidence type="ECO:0000256" key="5">
    <source>
        <dbReference type="ARBA" id="ARBA00022525"/>
    </source>
</evidence>
<feature type="binding site" evidence="9">
    <location>
        <position position="364"/>
    </location>
    <ligand>
        <name>(2R)-2-phosphoglycerate</name>
        <dbReference type="ChEBI" id="CHEBI:58289"/>
    </ligand>
</feature>
<dbReference type="SUPFAM" id="SSF51604">
    <property type="entry name" value="Enolase C-terminal domain-like"/>
    <property type="match status" value="1"/>
</dbReference>